<feature type="compositionally biased region" description="Polar residues" evidence="1">
    <location>
        <begin position="33"/>
        <end position="46"/>
    </location>
</feature>
<name>A0A1B1CHN9_RHILE</name>
<reference evidence="3 4" key="1">
    <citation type="submission" date="2016-06" db="EMBL/GenBank/DDBJ databases">
        <title>Microsymbionts genomes from the relict species Vavilovia formosa.</title>
        <authorList>
            <person name="Chirak E."/>
            <person name="Kimeklis A."/>
            <person name="Andronov E."/>
        </authorList>
    </citation>
    <scope>NUCLEOTIDE SEQUENCE [LARGE SCALE GENOMIC DNA]</scope>
    <source>
        <strain evidence="3 4">Vaf10</strain>
        <plasmid evidence="4">Plasmid unnamed1</plasmid>
    </source>
</reference>
<keyword evidence="2" id="KW-0732">Signal</keyword>
<evidence type="ECO:0000313" key="4">
    <source>
        <dbReference type="Proteomes" id="UP000092691"/>
    </source>
</evidence>
<evidence type="ECO:0000256" key="2">
    <source>
        <dbReference type="SAM" id="SignalP"/>
    </source>
</evidence>
<dbReference type="Proteomes" id="UP000092691">
    <property type="component" value="Plasmid unnamed1"/>
</dbReference>
<gene>
    <name evidence="3" type="ORF">BA011_26195</name>
</gene>
<feature type="signal peptide" evidence="2">
    <location>
        <begin position="1"/>
        <end position="21"/>
    </location>
</feature>
<geneLocation type="plasmid" evidence="3 4">
    <name>unnamed1</name>
</geneLocation>
<proteinExistence type="predicted"/>
<evidence type="ECO:0000256" key="1">
    <source>
        <dbReference type="SAM" id="MobiDB-lite"/>
    </source>
</evidence>
<dbReference type="AlphaFoldDB" id="A0A1B1CHN9"/>
<evidence type="ECO:0000313" key="3">
    <source>
        <dbReference type="EMBL" id="ANP89277.1"/>
    </source>
</evidence>
<dbReference type="RefSeq" id="WP_065282930.1">
    <property type="nucleotide sequence ID" value="NZ_CP016287.1"/>
</dbReference>
<keyword evidence="3" id="KW-0614">Plasmid</keyword>
<feature type="region of interest" description="Disordered" evidence="1">
    <location>
        <begin position="20"/>
        <end position="46"/>
    </location>
</feature>
<protein>
    <submittedName>
        <fullName evidence="3">Uncharacterized protein</fullName>
    </submittedName>
</protein>
<dbReference type="EMBL" id="CP016287">
    <property type="protein sequence ID" value="ANP89277.1"/>
    <property type="molecule type" value="Genomic_DNA"/>
</dbReference>
<organism evidence="3 4">
    <name type="scientific">Rhizobium leguminosarum</name>
    <dbReference type="NCBI Taxonomy" id="384"/>
    <lineage>
        <taxon>Bacteria</taxon>
        <taxon>Pseudomonadati</taxon>
        <taxon>Pseudomonadota</taxon>
        <taxon>Alphaproteobacteria</taxon>
        <taxon>Hyphomicrobiales</taxon>
        <taxon>Rhizobiaceae</taxon>
        <taxon>Rhizobium/Agrobacterium group</taxon>
        <taxon>Rhizobium</taxon>
    </lineage>
</organism>
<accession>A0A1B1CHN9</accession>
<feature type="chain" id="PRO_5008520968" evidence="2">
    <location>
        <begin position="22"/>
        <end position="98"/>
    </location>
</feature>
<sequence length="98" mass="10420">MKLSIISALAAIAMFDGNVRAEEQPSSPPTCPVDTTQDADTGQNRNGVKVCYDDHSASVGGSVSGKELDHFLKYPIGQSDKSVAKQIGNAVHNFFSHL</sequence>